<evidence type="ECO:0000313" key="1">
    <source>
        <dbReference type="EMBL" id="ATY63918.1"/>
    </source>
</evidence>
<accession>A0A2H4SLC6</accession>
<proteinExistence type="predicted"/>
<evidence type="ECO:0000313" key="2">
    <source>
        <dbReference type="Proteomes" id="UP000323067"/>
    </source>
</evidence>
<sequence>MALCDEDRIEAAIMSGPRAWAAAADGPHSGVLAHSSTDDDQRAAAAVVAFDLAYDAANPLNWRAGKKWVVTDVLFATGFNRIMVFARTKETLIAARFLAGFGAPAPSKHSARASLLEQRRRPLRVYLMTPLLGAGVGTRASMKNA</sequence>
<organism evidence="1 2">
    <name type="scientific">Cordyceps militaris</name>
    <name type="common">Caterpillar fungus</name>
    <name type="synonym">Clavaria militaris</name>
    <dbReference type="NCBI Taxonomy" id="73501"/>
    <lineage>
        <taxon>Eukaryota</taxon>
        <taxon>Fungi</taxon>
        <taxon>Dikarya</taxon>
        <taxon>Ascomycota</taxon>
        <taxon>Pezizomycotina</taxon>
        <taxon>Sordariomycetes</taxon>
        <taxon>Hypocreomycetidae</taxon>
        <taxon>Hypocreales</taxon>
        <taxon>Cordycipitaceae</taxon>
        <taxon>Cordyceps</taxon>
    </lineage>
</organism>
<dbReference type="EMBL" id="CP023325">
    <property type="protein sequence ID" value="ATY63918.1"/>
    <property type="molecule type" value="Genomic_DNA"/>
</dbReference>
<name>A0A2H4SLC6_CORMI</name>
<protein>
    <submittedName>
        <fullName evidence="1">Caffeine resistance</fullName>
    </submittedName>
</protein>
<dbReference type="VEuPathDB" id="FungiDB:CCM_01711"/>
<dbReference type="Proteomes" id="UP000323067">
    <property type="component" value="Chromosome v"/>
</dbReference>
<reference evidence="1 2" key="1">
    <citation type="journal article" date="2017" name="BMC Genomics">
        <title>Chromosome level assembly and secondary metabolite potential of the parasitic fungus Cordyceps militaris.</title>
        <authorList>
            <person name="Kramer G.J."/>
            <person name="Nodwell J.R."/>
        </authorList>
    </citation>
    <scope>NUCLEOTIDE SEQUENCE [LARGE SCALE GENOMIC DNA]</scope>
    <source>
        <strain evidence="1 2">ATCC 34164</strain>
    </source>
</reference>
<gene>
    <name evidence="1" type="ORF">A9K55_004624</name>
</gene>
<dbReference type="AlphaFoldDB" id="A0A2H4SLC6"/>
<dbReference type="VEuPathDB" id="FungiDB:A9K55_004624"/>